<dbReference type="SUPFAM" id="SSF111369">
    <property type="entry name" value="HlyD-like secretion proteins"/>
    <property type="match status" value="1"/>
</dbReference>
<dbReference type="GO" id="GO:0016020">
    <property type="term" value="C:membrane"/>
    <property type="evidence" value="ECO:0007669"/>
    <property type="project" value="InterPro"/>
</dbReference>
<dbReference type="GO" id="GO:0015679">
    <property type="term" value="P:plasma membrane copper ion transport"/>
    <property type="evidence" value="ECO:0007669"/>
    <property type="project" value="TreeGrafter"/>
</dbReference>
<dbReference type="PANTHER" id="PTHR30097">
    <property type="entry name" value="CATION EFFLUX SYSTEM PROTEIN CUSB"/>
    <property type="match status" value="1"/>
</dbReference>
<dbReference type="Gene3D" id="2.40.50.100">
    <property type="match status" value="1"/>
</dbReference>
<evidence type="ECO:0000256" key="1">
    <source>
        <dbReference type="ARBA" id="ARBA00022448"/>
    </source>
</evidence>
<dbReference type="GO" id="GO:0060003">
    <property type="term" value="P:copper ion export"/>
    <property type="evidence" value="ECO:0007669"/>
    <property type="project" value="TreeGrafter"/>
</dbReference>
<sequence>MRFYKHFFWGVLVSVALLGCGNKKSGSEAGDSTGDSALVAISNRQFEAMQMEFGELQEVQFHESVKVNGHVISSVRGQAQVTSRIPGTIRIISRELGDFVSAGSVLCTVESNDFIVLQQDFATVSNQFNEAKKAYERLQTLYRDSIAARKDFISAESAYNSLLAQYNGMKHRLSLLNVDPAQIEKGDFYRILEVRSPIDGYITQVNSMIGEYVTPEKMLMTIVNANQFYLQLDVYEKDIAQLAVGQNIRFYNSSNPSEKFSAKLTRTGKSIDPGKKTIVCTAQIESINSGFVNNMYVEAEVSVKEYTAKGIPGDALEALADGTYRIYLLEKKSGDNIYLKSVSVTTGLTSNNMVEIKTPLPSQQVLVKGVYNLPATE</sequence>
<reference evidence="3" key="1">
    <citation type="submission" date="2019-08" db="EMBL/GenBank/DDBJ databases">
        <authorList>
            <person name="Kucharzyk K."/>
            <person name="Murdoch R.W."/>
            <person name="Higgins S."/>
            <person name="Loffler F."/>
        </authorList>
    </citation>
    <scope>NUCLEOTIDE SEQUENCE</scope>
</reference>
<keyword evidence="1" id="KW-0813">Transport</keyword>
<proteinExistence type="predicted"/>
<dbReference type="Pfam" id="PF25973">
    <property type="entry name" value="BSH_CzcB"/>
    <property type="match status" value="1"/>
</dbReference>
<dbReference type="NCBIfam" id="TIGR01730">
    <property type="entry name" value="RND_mfp"/>
    <property type="match status" value="1"/>
</dbReference>
<dbReference type="GO" id="GO:0030313">
    <property type="term" value="C:cell envelope"/>
    <property type="evidence" value="ECO:0007669"/>
    <property type="project" value="TreeGrafter"/>
</dbReference>
<dbReference type="PANTHER" id="PTHR30097:SF4">
    <property type="entry name" value="SLR6042 PROTEIN"/>
    <property type="match status" value="1"/>
</dbReference>
<evidence type="ECO:0000259" key="2">
    <source>
        <dbReference type="Pfam" id="PF25973"/>
    </source>
</evidence>
<accession>A0A644ZL01</accession>
<dbReference type="Gene3D" id="1.10.287.470">
    <property type="entry name" value="Helix hairpin bin"/>
    <property type="match status" value="1"/>
</dbReference>
<name>A0A644ZL01_9ZZZZ</name>
<dbReference type="PROSITE" id="PS51257">
    <property type="entry name" value="PROKAR_LIPOPROTEIN"/>
    <property type="match status" value="1"/>
</dbReference>
<dbReference type="EMBL" id="VSSQ01009216">
    <property type="protein sequence ID" value="MPM41018.1"/>
    <property type="molecule type" value="Genomic_DNA"/>
</dbReference>
<protein>
    <recommendedName>
        <fullName evidence="2">CzcB-like barrel-sandwich hybrid domain-containing protein</fullName>
    </recommendedName>
</protein>
<comment type="caution">
    <text evidence="3">The sequence shown here is derived from an EMBL/GenBank/DDBJ whole genome shotgun (WGS) entry which is preliminary data.</text>
</comment>
<organism evidence="3">
    <name type="scientific">bioreactor metagenome</name>
    <dbReference type="NCBI Taxonomy" id="1076179"/>
    <lineage>
        <taxon>unclassified sequences</taxon>
        <taxon>metagenomes</taxon>
        <taxon>ecological metagenomes</taxon>
    </lineage>
</organism>
<dbReference type="AlphaFoldDB" id="A0A644ZL01"/>
<feature type="domain" description="CzcB-like barrel-sandwich hybrid" evidence="2">
    <location>
        <begin position="79"/>
        <end position="223"/>
    </location>
</feature>
<gene>
    <name evidence="3" type="ORF">SDC9_87667</name>
</gene>
<dbReference type="InterPro" id="IPR051909">
    <property type="entry name" value="MFP_Cation_Efflux"/>
</dbReference>
<dbReference type="InterPro" id="IPR006143">
    <property type="entry name" value="RND_pump_MFP"/>
</dbReference>
<evidence type="ECO:0000313" key="3">
    <source>
        <dbReference type="EMBL" id="MPM41018.1"/>
    </source>
</evidence>
<dbReference type="InterPro" id="IPR058647">
    <property type="entry name" value="BSH_CzcB-like"/>
</dbReference>
<dbReference type="GO" id="GO:0022857">
    <property type="term" value="F:transmembrane transporter activity"/>
    <property type="evidence" value="ECO:0007669"/>
    <property type="project" value="InterPro"/>
</dbReference>
<dbReference type="Gene3D" id="2.40.30.170">
    <property type="match status" value="1"/>
</dbReference>